<dbReference type="RefSeq" id="WP_099381380.1">
    <property type="nucleotide sequence ID" value="NZ_PEBD01000004.1"/>
</dbReference>
<reference evidence="2 3" key="1">
    <citation type="submission" date="2017-10" db="EMBL/GenBank/DDBJ databases">
        <title>The draft genome sequence of Williamsia sp. BULT 1.1 isolated from the semi-arid grassland soils from South Africa.</title>
        <authorList>
            <person name="Kabwe M.H."/>
            <person name="Govender N."/>
            <person name="Mutseka Lunga P."/>
            <person name="Vikram S."/>
            <person name="Makhalanyane T.P."/>
        </authorList>
    </citation>
    <scope>NUCLEOTIDE SEQUENCE [LARGE SCALE GENOMIC DNA]</scope>
    <source>
        <strain evidence="2 3">BULT 1.1</strain>
    </source>
</reference>
<evidence type="ECO:0000313" key="2">
    <source>
        <dbReference type="EMBL" id="PHV68227.1"/>
    </source>
</evidence>
<name>A0A2G3PQW0_WILMA</name>
<dbReference type="Proteomes" id="UP000225108">
    <property type="component" value="Unassembled WGS sequence"/>
</dbReference>
<protein>
    <submittedName>
        <fullName evidence="2">Alpha/beta hydrolase</fullName>
    </submittedName>
</protein>
<dbReference type="AlphaFoldDB" id="A0A2G3PQW0"/>
<evidence type="ECO:0000259" key="1">
    <source>
        <dbReference type="Pfam" id="PF00561"/>
    </source>
</evidence>
<dbReference type="GO" id="GO:0016787">
    <property type="term" value="F:hydrolase activity"/>
    <property type="evidence" value="ECO:0007669"/>
    <property type="project" value="UniProtKB-KW"/>
</dbReference>
<dbReference type="InterPro" id="IPR000073">
    <property type="entry name" value="AB_hydrolase_1"/>
</dbReference>
<sequence length="284" mass="30249">METIELTHGTLEYRAVGPADSAHPPVLFIHGALVDGRLWDSVADSLAAQGYRCLVPTLPLGSQRIPAGPTADLSPRGLATMIRDFAAALGLDDVTLVGNDTGGALCQFAIDAHPEFVGRLVLTNCDAFDTFPPFPFNALFALGRFKPILKPLAVALSATAIRHSAIGFGLLASHPDPELTRSWLAPARESDAVRAELAALARTIKPAALDQVTRRLGTFDKPVSIVWGMKDKCFKPALGRRLAAQFPNATFTEVRDARTFVSLDDPDAVVRAVEKISASAPSSS</sequence>
<dbReference type="PANTHER" id="PTHR43194">
    <property type="entry name" value="HYDROLASE ALPHA/BETA FOLD FAMILY"/>
    <property type="match status" value="1"/>
</dbReference>
<dbReference type="InterPro" id="IPR029058">
    <property type="entry name" value="AB_hydrolase_fold"/>
</dbReference>
<dbReference type="PANTHER" id="PTHR43194:SF5">
    <property type="entry name" value="PIMELOYL-[ACYL-CARRIER PROTEIN] METHYL ESTER ESTERASE"/>
    <property type="match status" value="1"/>
</dbReference>
<dbReference type="SUPFAM" id="SSF53474">
    <property type="entry name" value="alpha/beta-Hydrolases"/>
    <property type="match status" value="1"/>
</dbReference>
<keyword evidence="2" id="KW-0378">Hydrolase</keyword>
<dbReference type="InterPro" id="IPR050228">
    <property type="entry name" value="Carboxylesterase_BioH"/>
</dbReference>
<organism evidence="2 3">
    <name type="scientific">Williamsia marianensis</name>
    <dbReference type="NCBI Taxonomy" id="85044"/>
    <lineage>
        <taxon>Bacteria</taxon>
        <taxon>Bacillati</taxon>
        <taxon>Actinomycetota</taxon>
        <taxon>Actinomycetes</taxon>
        <taxon>Mycobacteriales</taxon>
        <taxon>Nocardiaceae</taxon>
        <taxon>Williamsia</taxon>
    </lineage>
</organism>
<dbReference type="EMBL" id="PEBD01000004">
    <property type="protein sequence ID" value="PHV68227.1"/>
    <property type="molecule type" value="Genomic_DNA"/>
</dbReference>
<dbReference type="Gene3D" id="3.40.50.1820">
    <property type="entry name" value="alpha/beta hydrolase"/>
    <property type="match status" value="1"/>
</dbReference>
<accession>A0A2G3PQW0</accession>
<proteinExistence type="predicted"/>
<evidence type="ECO:0000313" key="3">
    <source>
        <dbReference type="Proteomes" id="UP000225108"/>
    </source>
</evidence>
<feature type="domain" description="AB hydrolase-1" evidence="1">
    <location>
        <begin position="24"/>
        <end position="266"/>
    </location>
</feature>
<dbReference type="Pfam" id="PF00561">
    <property type="entry name" value="Abhydrolase_1"/>
    <property type="match status" value="1"/>
</dbReference>
<gene>
    <name evidence="2" type="ORF">CSW57_03000</name>
</gene>
<comment type="caution">
    <text evidence="2">The sequence shown here is derived from an EMBL/GenBank/DDBJ whole genome shotgun (WGS) entry which is preliminary data.</text>
</comment>